<proteinExistence type="predicted"/>
<dbReference type="EMBL" id="MVGR01000005">
    <property type="protein sequence ID" value="OPF15747.1"/>
    <property type="molecule type" value="Genomic_DNA"/>
</dbReference>
<dbReference type="SUPFAM" id="SSF88723">
    <property type="entry name" value="PIN domain-like"/>
    <property type="match status" value="1"/>
</dbReference>
<evidence type="ECO:0000313" key="2">
    <source>
        <dbReference type="Proteomes" id="UP000189835"/>
    </source>
</evidence>
<reference evidence="1 2" key="1">
    <citation type="submission" date="2017-02" db="EMBL/GenBank/DDBJ databases">
        <title>Genome sequence of Microcystis aeruginosa KW.</title>
        <authorList>
            <person name="Oh H.-M."/>
            <person name="Ahn C.-Y."/>
            <person name="Jeong H."/>
            <person name="Srivastava A."/>
            <person name="Lee H.-G."/>
            <person name="Kang S.-R."/>
        </authorList>
    </citation>
    <scope>NUCLEOTIDE SEQUENCE [LARGE SCALE GENOMIC DNA]</scope>
    <source>
        <strain evidence="1 2">KW</strain>
    </source>
</reference>
<dbReference type="Proteomes" id="UP000189835">
    <property type="component" value="Unassembled WGS sequence"/>
</dbReference>
<organism evidence="1 2">
    <name type="scientific">Microcystis aeruginosa KW</name>
    <dbReference type="NCBI Taxonomy" id="1960155"/>
    <lineage>
        <taxon>Bacteria</taxon>
        <taxon>Bacillati</taxon>
        <taxon>Cyanobacteriota</taxon>
        <taxon>Cyanophyceae</taxon>
        <taxon>Oscillatoriophycideae</taxon>
        <taxon>Chroococcales</taxon>
        <taxon>Microcystaceae</taxon>
        <taxon>Microcystis</taxon>
    </lineage>
</organism>
<gene>
    <name evidence="1" type="ORF">B1L04_25345</name>
</gene>
<name>A0A1V4BNQ8_MICAE</name>
<evidence type="ECO:0000313" key="1">
    <source>
        <dbReference type="EMBL" id="OPF15747.1"/>
    </source>
</evidence>
<protein>
    <submittedName>
        <fullName evidence="1">Twitching motility protein PilT</fullName>
    </submittedName>
</protein>
<comment type="caution">
    <text evidence="1">The sequence shown here is derived from an EMBL/GenBank/DDBJ whole genome shotgun (WGS) entry which is preliminary data.</text>
</comment>
<sequence>MLKYLLDTHILLWWLDNNKTLSESARQIISNSENAIFVR</sequence>
<dbReference type="InterPro" id="IPR029060">
    <property type="entry name" value="PIN-like_dom_sf"/>
</dbReference>
<dbReference type="AlphaFoldDB" id="A0A1V4BNQ8"/>
<accession>A0A1V4BNQ8</accession>